<keyword evidence="1" id="KW-0418">Kinase</keyword>
<dbReference type="GO" id="GO:0004305">
    <property type="term" value="F:ethanolamine kinase activity"/>
    <property type="evidence" value="ECO:0007669"/>
    <property type="project" value="TreeGrafter"/>
</dbReference>
<dbReference type="GO" id="GO:0006646">
    <property type="term" value="P:phosphatidylethanolamine biosynthetic process"/>
    <property type="evidence" value="ECO:0007669"/>
    <property type="project" value="TreeGrafter"/>
</dbReference>
<evidence type="ECO:0000313" key="2">
    <source>
        <dbReference type="Proteomes" id="UP000320801"/>
    </source>
</evidence>
<dbReference type="Pfam" id="PF01633">
    <property type="entry name" value="Choline_kinase"/>
    <property type="match status" value="1"/>
</dbReference>
<comment type="caution">
    <text evidence="1">The sequence shown here is derived from an EMBL/GenBank/DDBJ whole genome shotgun (WGS) entry which is preliminary data.</text>
</comment>
<sequence length="464" mass="54841">MKNKIISELQDIELFYKGFHNTTYKAMYKGKQVQYRVPLNELADHSVEKEVLSKVPKTIFYEDGYFIREWSDSKTAEEVELNNSIQKAIINKVKEFHNLDVRVPNMDWFYYKKGSKKYQQLVQKYSKTCDLVTGHCDLGLKNILISKDNEVELIDFEWVRKVHPFFDAITLYLNGGFSKKLLQNEFKISSTEFSEMVYIAKKFREYAYEKIYSSKEFYKDAKPLSEGYTNKSFVKNDIFMQQKIKNGFNHRISSKIFNKLDFVQPVIFENKDIVIRKFIKGSTPNFSNANMRGDLAKVIAKLHKSKIKLPNNEIAKRIEHYVSKLQDHQKFNETFDKETQKIIIQNSMLLPNEVPSHNDLNRNNILCDINGNIKLIDLEYASMNSKYFDLAYHCADMDYGKNTEQDFLNKYSEYTHFSVVLEDYYRVKAIVCFYGISWSLTYNPNFDFEWLIKHVKDNIGYLTK</sequence>
<dbReference type="PANTHER" id="PTHR22603">
    <property type="entry name" value="CHOLINE/ETHANOALAMINE KINASE"/>
    <property type="match status" value="1"/>
</dbReference>
<dbReference type="AlphaFoldDB" id="A0A507SSG3"/>
<dbReference type="GO" id="GO:0005737">
    <property type="term" value="C:cytoplasm"/>
    <property type="evidence" value="ECO:0007669"/>
    <property type="project" value="TreeGrafter"/>
</dbReference>
<proteinExistence type="predicted"/>
<dbReference type="RefSeq" id="WP_141483755.1">
    <property type="nucleotide sequence ID" value="NZ_SMDN01000003.1"/>
</dbReference>
<organism evidence="1 2">
    <name type="scientific">Mycoplasmopsis mucosicanis</name>
    <dbReference type="NCBI Taxonomy" id="458208"/>
    <lineage>
        <taxon>Bacteria</taxon>
        <taxon>Bacillati</taxon>
        <taxon>Mycoplasmatota</taxon>
        <taxon>Mycoplasmoidales</taxon>
        <taxon>Metamycoplasmataceae</taxon>
        <taxon>Mycoplasmopsis</taxon>
    </lineage>
</organism>
<keyword evidence="2" id="KW-1185">Reference proteome</keyword>
<accession>A0A507SSG3</accession>
<dbReference type="SUPFAM" id="SSF56112">
    <property type="entry name" value="Protein kinase-like (PK-like)"/>
    <property type="match status" value="2"/>
</dbReference>
<evidence type="ECO:0000313" key="1">
    <source>
        <dbReference type="EMBL" id="TQC54026.1"/>
    </source>
</evidence>
<name>A0A507SSG3_9BACT</name>
<dbReference type="PANTHER" id="PTHR22603:SF66">
    <property type="entry name" value="ETHANOLAMINE KINASE"/>
    <property type="match status" value="1"/>
</dbReference>
<dbReference type="InterPro" id="IPR011009">
    <property type="entry name" value="Kinase-like_dom_sf"/>
</dbReference>
<protein>
    <submittedName>
        <fullName evidence="1">Kinase</fullName>
    </submittedName>
</protein>
<dbReference type="Proteomes" id="UP000320801">
    <property type="component" value="Unassembled WGS sequence"/>
</dbReference>
<dbReference type="Gene3D" id="3.90.1200.10">
    <property type="match status" value="2"/>
</dbReference>
<gene>
    <name evidence="1" type="ORF">E1I18_01035</name>
</gene>
<dbReference type="OrthoDB" id="396476at2"/>
<keyword evidence="1" id="KW-0808">Transferase</keyword>
<reference evidence="1 2" key="1">
    <citation type="submission" date="2019-03" db="EMBL/GenBank/DDBJ databases">
        <title>Characterization of a novel Mycoplasma cynos real-time PCR assay.</title>
        <authorList>
            <person name="Tallmadge R.L."/>
            <person name="Mitchell P.K."/>
            <person name="Goodman L."/>
        </authorList>
    </citation>
    <scope>NUCLEOTIDE SEQUENCE [LARGE SCALE GENOMIC DNA]</scope>
    <source>
        <strain evidence="1 2">1642</strain>
    </source>
</reference>
<dbReference type="EMBL" id="SMDN01000003">
    <property type="protein sequence ID" value="TQC54026.1"/>
    <property type="molecule type" value="Genomic_DNA"/>
</dbReference>